<dbReference type="EMBL" id="KV441476">
    <property type="protein sequence ID" value="OAG21811.1"/>
    <property type="molecule type" value="Genomic_DNA"/>
</dbReference>
<reference evidence="1 2" key="1">
    <citation type="submission" date="2016-05" db="EMBL/GenBank/DDBJ databases">
        <title>Comparative analysis of secretome profiles of manganese(II)-oxidizing ascomycete fungi.</title>
        <authorList>
            <consortium name="DOE Joint Genome Institute"/>
            <person name="Zeiner C.A."/>
            <person name="Purvine S.O."/>
            <person name="Zink E.M."/>
            <person name="Wu S."/>
            <person name="Pasa-Tolic L."/>
            <person name="Chaput D.L."/>
            <person name="Haridas S."/>
            <person name="Grigoriev I.V."/>
            <person name="Santelli C.M."/>
            <person name="Hansel C.M."/>
        </authorList>
    </citation>
    <scope>NUCLEOTIDE SEQUENCE [LARGE SCALE GENOMIC DNA]</scope>
    <source>
        <strain evidence="1 2">SRC1lrK2f</strain>
    </source>
</reference>
<dbReference type="OMA" id="GEHISTK"/>
<name>A0A177DRP9_ALTAL</name>
<gene>
    <name evidence="1" type="ORF">CC77DRAFT_987424</name>
</gene>
<evidence type="ECO:0000313" key="1">
    <source>
        <dbReference type="EMBL" id="OAG21811.1"/>
    </source>
</evidence>
<dbReference type="Proteomes" id="UP000077248">
    <property type="component" value="Unassembled WGS sequence"/>
</dbReference>
<accession>A0A177DRP9</accession>
<sequence>MPVNEVLATEFIKLVTISSRSSSVGYATRTTGWERRMLSERVKDGFVKAVEKADVPDGATTAILVEAEHSSQNDSRRHFTAHWRDANKQHITTKHIAPPEQEGICLWMLYCRVER</sequence>
<dbReference type="AlphaFoldDB" id="A0A177DRP9"/>
<organism evidence="1 2">
    <name type="scientific">Alternaria alternata</name>
    <name type="common">Alternaria rot fungus</name>
    <name type="synonym">Torula alternata</name>
    <dbReference type="NCBI Taxonomy" id="5599"/>
    <lineage>
        <taxon>Eukaryota</taxon>
        <taxon>Fungi</taxon>
        <taxon>Dikarya</taxon>
        <taxon>Ascomycota</taxon>
        <taxon>Pezizomycotina</taxon>
        <taxon>Dothideomycetes</taxon>
        <taxon>Pleosporomycetidae</taxon>
        <taxon>Pleosporales</taxon>
        <taxon>Pleosporineae</taxon>
        <taxon>Pleosporaceae</taxon>
        <taxon>Alternaria</taxon>
        <taxon>Alternaria sect. Alternaria</taxon>
        <taxon>Alternaria alternata complex</taxon>
    </lineage>
</organism>
<dbReference type="VEuPathDB" id="FungiDB:CC77DRAFT_987424"/>
<protein>
    <submittedName>
        <fullName evidence="1">Uncharacterized protein</fullName>
    </submittedName>
</protein>
<keyword evidence="2" id="KW-1185">Reference proteome</keyword>
<dbReference type="KEGG" id="aalt:CC77DRAFT_987424"/>
<dbReference type="RefSeq" id="XP_018387232.1">
    <property type="nucleotide sequence ID" value="XM_018536251.1"/>
</dbReference>
<proteinExistence type="predicted"/>
<evidence type="ECO:0000313" key="2">
    <source>
        <dbReference type="Proteomes" id="UP000077248"/>
    </source>
</evidence>
<dbReference type="GeneID" id="29121845"/>